<protein>
    <submittedName>
        <fullName evidence="1">Uncharacterized protein</fullName>
    </submittedName>
</protein>
<keyword evidence="2" id="KW-1185">Reference proteome</keyword>
<evidence type="ECO:0000313" key="2">
    <source>
        <dbReference type="Proteomes" id="UP000821866"/>
    </source>
</evidence>
<proteinExistence type="predicted"/>
<accession>A0A9J6DD03</accession>
<reference evidence="1" key="2">
    <citation type="submission" date="2021-09" db="EMBL/GenBank/DDBJ databases">
        <authorList>
            <person name="Jia N."/>
            <person name="Wang J."/>
            <person name="Shi W."/>
            <person name="Du L."/>
            <person name="Sun Y."/>
            <person name="Zhan W."/>
            <person name="Jiang J."/>
            <person name="Wang Q."/>
            <person name="Zhang B."/>
            <person name="Ji P."/>
            <person name="Sakyi L.B."/>
            <person name="Cui X."/>
            <person name="Yuan T."/>
            <person name="Jiang B."/>
            <person name="Yang W."/>
            <person name="Lam T.T.-Y."/>
            <person name="Chang Q."/>
            <person name="Ding S."/>
            <person name="Wang X."/>
            <person name="Zhu J."/>
            <person name="Ruan X."/>
            <person name="Zhao L."/>
            <person name="Wei J."/>
            <person name="Que T."/>
            <person name="Du C."/>
            <person name="Cheng J."/>
            <person name="Dai P."/>
            <person name="Han X."/>
            <person name="Huang E."/>
            <person name="Gao Y."/>
            <person name="Liu J."/>
            <person name="Shao H."/>
            <person name="Ye R."/>
            <person name="Li L."/>
            <person name="Wei W."/>
            <person name="Wang X."/>
            <person name="Wang C."/>
            <person name="Huo Q."/>
            <person name="Li W."/>
            <person name="Guo W."/>
            <person name="Chen H."/>
            <person name="Chen S."/>
            <person name="Zhou L."/>
            <person name="Zhou L."/>
            <person name="Ni X."/>
            <person name="Tian J."/>
            <person name="Zhou Y."/>
            <person name="Sheng Y."/>
            <person name="Liu T."/>
            <person name="Pan Y."/>
            <person name="Xia L."/>
            <person name="Li J."/>
            <person name="Zhao F."/>
            <person name="Cao W."/>
        </authorList>
    </citation>
    <scope>NUCLEOTIDE SEQUENCE</scope>
    <source>
        <strain evidence="1">Rmic-2018</strain>
        <tissue evidence="1">Larvae</tissue>
    </source>
</reference>
<name>A0A9J6DD03_RHIMP</name>
<evidence type="ECO:0000313" key="1">
    <source>
        <dbReference type="EMBL" id="KAH8019952.1"/>
    </source>
</evidence>
<dbReference type="VEuPathDB" id="VectorBase:LOC119175652"/>
<dbReference type="Proteomes" id="UP000821866">
    <property type="component" value="Chromosome 8"/>
</dbReference>
<reference evidence="1" key="1">
    <citation type="journal article" date="2020" name="Cell">
        <title>Large-Scale Comparative Analyses of Tick Genomes Elucidate Their Genetic Diversity and Vector Capacities.</title>
        <authorList>
            <consortium name="Tick Genome and Microbiome Consortium (TIGMIC)"/>
            <person name="Jia N."/>
            <person name="Wang J."/>
            <person name="Shi W."/>
            <person name="Du L."/>
            <person name="Sun Y."/>
            <person name="Zhan W."/>
            <person name="Jiang J.F."/>
            <person name="Wang Q."/>
            <person name="Zhang B."/>
            <person name="Ji P."/>
            <person name="Bell-Sakyi L."/>
            <person name="Cui X.M."/>
            <person name="Yuan T.T."/>
            <person name="Jiang B.G."/>
            <person name="Yang W.F."/>
            <person name="Lam T.T."/>
            <person name="Chang Q.C."/>
            <person name="Ding S.J."/>
            <person name="Wang X.J."/>
            <person name="Zhu J.G."/>
            <person name="Ruan X.D."/>
            <person name="Zhao L."/>
            <person name="Wei J.T."/>
            <person name="Ye R.Z."/>
            <person name="Que T.C."/>
            <person name="Du C.H."/>
            <person name="Zhou Y.H."/>
            <person name="Cheng J.X."/>
            <person name="Dai P.F."/>
            <person name="Guo W.B."/>
            <person name="Han X.H."/>
            <person name="Huang E.J."/>
            <person name="Li L.F."/>
            <person name="Wei W."/>
            <person name="Gao Y.C."/>
            <person name="Liu J.Z."/>
            <person name="Shao H.Z."/>
            <person name="Wang X."/>
            <person name="Wang C.C."/>
            <person name="Yang T.C."/>
            <person name="Huo Q.B."/>
            <person name="Li W."/>
            <person name="Chen H.Y."/>
            <person name="Chen S.E."/>
            <person name="Zhou L.G."/>
            <person name="Ni X.B."/>
            <person name="Tian J.H."/>
            <person name="Sheng Y."/>
            <person name="Liu T."/>
            <person name="Pan Y.S."/>
            <person name="Xia L.Y."/>
            <person name="Li J."/>
            <person name="Zhao F."/>
            <person name="Cao W.C."/>
        </authorList>
    </citation>
    <scope>NUCLEOTIDE SEQUENCE</scope>
    <source>
        <strain evidence="1">Rmic-2018</strain>
    </source>
</reference>
<organism evidence="1 2">
    <name type="scientific">Rhipicephalus microplus</name>
    <name type="common">Cattle tick</name>
    <name type="synonym">Boophilus microplus</name>
    <dbReference type="NCBI Taxonomy" id="6941"/>
    <lineage>
        <taxon>Eukaryota</taxon>
        <taxon>Metazoa</taxon>
        <taxon>Ecdysozoa</taxon>
        <taxon>Arthropoda</taxon>
        <taxon>Chelicerata</taxon>
        <taxon>Arachnida</taxon>
        <taxon>Acari</taxon>
        <taxon>Parasitiformes</taxon>
        <taxon>Ixodida</taxon>
        <taxon>Ixodoidea</taxon>
        <taxon>Ixodidae</taxon>
        <taxon>Rhipicephalinae</taxon>
        <taxon>Rhipicephalus</taxon>
        <taxon>Boophilus</taxon>
    </lineage>
</organism>
<dbReference type="AlphaFoldDB" id="A0A9J6DD03"/>
<dbReference type="EMBL" id="JABSTU010000010">
    <property type="protein sequence ID" value="KAH8019952.1"/>
    <property type="molecule type" value="Genomic_DNA"/>
</dbReference>
<sequence>MPATKPKTMCKFRARKRVMQLLRISHLRFFAASAQCVDACNSENVLSAATSPESDRPCVPGAANASSVSEIARSSMCSESVSSVTPSVAEITTPSTSSASRPSNGKLQRALRQNRLGVCSSALQLCNEIVQGVCLLGYQPVVPDLQIFLYIVLFPCHSTDSRIKSVGMQMAWQGLPGQPQVAAAQTPMAQGLQQPGMIGAYPMQQYQAQ</sequence>
<comment type="caution">
    <text evidence="1">The sequence shown here is derived from an EMBL/GenBank/DDBJ whole genome shotgun (WGS) entry which is preliminary data.</text>
</comment>
<gene>
    <name evidence="1" type="ORF">HPB51_023594</name>
</gene>